<evidence type="ECO:0000313" key="3">
    <source>
        <dbReference type="Proteomes" id="UP000192472"/>
    </source>
</evidence>
<dbReference type="RefSeq" id="WP_084374068.1">
    <property type="nucleotide sequence ID" value="NZ_FWYF01000004.1"/>
</dbReference>
<organism evidence="2 3">
    <name type="scientific">Reichenbachiella faecimaris</name>
    <dbReference type="NCBI Taxonomy" id="692418"/>
    <lineage>
        <taxon>Bacteria</taxon>
        <taxon>Pseudomonadati</taxon>
        <taxon>Bacteroidota</taxon>
        <taxon>Cytophagia</taxon>
        <taxon>Cytophagales</taxon>
        <taxon>Reichenbachiellaceae</taxon>
        <taxon>Reichenbachiella</taxon>
    </lineage>
</organism>
<name>A0A1W2GM06_REIFA</name>
<dbReference type="Pfam" id="PF12728">
    <property type="entry name" value="HTH_17"/>
    <property type="match status" value="1"/>
</dbReference>
<dbReference type="InterPro" id="IPR009061">
    <property type="entry name" value="DNA-bd_dom_put_sf"/>
</dbReference>
<proteinExistence type="predicted"/>
<feature type="domain" description="Helix-turn-helix" evidence="1">
    <location>
        <begin position="69"/>
        <end position="115"/>
    </location>
</feature>
<keyword evidence="3" id="KW-1185">Reference proteome</keyword>
<dbReference type="InterPro" id="IPR041657">
    <property type="entry name" value="HTH_17"/>
</dbReference>
<reference evidence="2 3" key="1">
    <citation type="submission" date="2017-04" db="EMBL/GenBank/DDBJ databases">
        <authorList>
            <person name="Afonso C.L."/>
            <person name="Miller P.J."/>
            <person name="Scott M.A."/>
            <person name="Spackman E."/>
            <person name="Goraichik I."/>
            <person name="Dimitrov K.M."/>
            <person name="Suarez D.L."/>
            <person name="Swayne D.E."/>
        </authorList>
    </citation>
    <scope>NUCLEOTIDE SEQUENCE [LARGE SCALE GENOMIC DNA]</scope>
    <source>
        <strain evidence="2 3">DSM 26133</strain>
    </source>
</reference>
<dbReference type="EMBL" id="FWYF01000004">
    <property type="protein sequence ID" value="SMD37713.1"/>
    <property type="molecule type" value="Genomic_DNA"/>
</dbReference>
<dbReference type="SUPFAM" id="SSF46955">
    <property type="entry name" value="Putative DNA-binding domain"/>
    <property type="match status" value="1"/>
</dbReference>
<dbReference type="AlphaFoldDB" id="A0A1W2GM06"/>
<protein>
    <submittedName>
        <fullName evidence="2">DNA binding domain-containing protein, excisionase family</fullName>
    </submittedName>
</protein>
<dbReference type="Proteomes" id="UP000192472">
    <property type="component" value="Unassembled WGS sequence"/>
</dbReference>
<sequence>MSSNIRVQRICQHCGIEFTAKTTVTKYCGDDCAKKAYKKRKKEEKIGKSDQETQAIVAKPFLAVQEKDFLSLEEAATLLGVSRTTLYRMRKEGALAFATIGRKKVISRKHIDHLFNPEP</sequence>
<dbReference type="GO" id="GO:0003677">
    <property type="term" value="F:DNA binding"/>
    <property type="evidence" value="ECO:0007669"/>
    <property type="project" value="InterPro"/>
</dbReference>
<dbReference type="STRING" id="692418.SAMN04488029_3424"/>
<evidence type="ECO:0000313" key="2">
    <source>
        <dbReference type="EMBL" id="SMD37713.1"/>
    </source>
</evidence>
<evidence type="ECO:0000259" key="1">
    <source>
        <dbReference type="Pfam" id="PF12728"/>
    </source>
</evidence>
<dbReference type="NCBIfam" id="TIGR01764">
    <property type="entry name" value="excise"/>
    <property type="match status" value="1"/>
</dbReference>
<accession>A0A1W2GM06</accession>
<dbReference type="OrthoDB" id="1003442at2"/>
<dbReference type="InterPro" id="IPR010093">
    <property type="entry name" value="SinI_DNA-bd"/>
</dbReference>
<gene>
    <name evidence="2" type="ORF">SAMN04488029_3424</name>
</gene>